<evidence type="ECO:0000313" key="21">
    <source>
        <dbReference type="Proteomes" id="UP001185092"/>
    </source>
</evidence>
<keyword evidence="9 17" id="KW-0067">ATP-binding</keyword>
<evidence type="ECO:0000256" key="1">
    <source>
        <dbReference type="ARBA" id="ARBA00004651"/>
    </source>
</evidence>
<evidence type="ECO:0000256" key="12">
    <source>
        <dbReference type="ARBA" id="ARBA00023136"/>
    </source>
</evidence>
<dbReference type="Proteomes" id="UP001185092">
    <property type="component" value="Unassembled WGS sequence"/>
</dbReference>
<evidence type="ECO:0000256" key="4">
    <source>
        <dbReference type="ARBA" id="ARBA00022516"/>
    </source>
</evidence>
<dbReference type="GO" id="GO:0008654">
    <property type="term" value="P:phospholipid biosynthetic process"/>
    <property type="evidence" value="ECO:0007669"/>
    <property type="project" value="UniProtKB-KW"/>
</dbReference>
<dbReference type="GO" id="GO:0036433">
    <property type="term" value="F:di-trans, poly-cis-undecaprenol kinase activity"/>
    <property type="evidence" value="ECO:0007669"/>
    <property type="project" value="UniProtKB-EC"/>
</dbReference>
<keyword evidence="10 19" id="KW-1133">Transmembrane helix</keyword>
<dbReference type="GO" id="GO:0005524">
    <property type="term" value="F:ATP binding"/>
    <property type="evidence" value="ECO:0007669"/>
    <property type="project" value="UniProtKB-KW"/>
</dbReference>
<sequence>MKKKFKISSRINSFKYAFNGIKIMFKSEHNFWIHIAATFLVISLGLYLTLTPIEWCIILLCIGLVISLEMVNSSIERICNLISLERNKEIESIKDIAAGAVLVSSIVSFIIGALIILPKIFRLLPF</sequence>
<evidence type="ECO:0000256" key="11">
    <source>
        <dbReference type="ARBA" id="ARBA00023098"/>
    </source>
</evidence>
<feature type="active site" description="Proton acceptor" evidence="15">
    <location>
        <position position="69"/>
    </location>
</feature>
<keyword evidence="11" id="KW-0443">Lipid metabolism</keyword>
<dbReference type="AlphaFoldDB" id="A0AAE3XQ57"/>
<evidence type="ECO:0000256" key="19">
    <source>
        <dbReference type="SAM" id="Phobius"/>
    </source>
</evidence>
<keyword evidence="18" id="KW-0479">Metal-binding</keyword>
<evidence type="ECO:0000256" key="18">
    <source>
        <dbReference type="PIRSR" id="PIRSR600829-4"/>
    </source>
</evidence>
<feature type="binding site" evidence="17">
    <location>
        <position position="76"/>
    </location>
    <ligand>
        <name>ATP</name>
        <dbReference type="ChEBI" id="CHEBI:30616"/>
    </ligand>
</feature>
<evidence type="ECO:0000256" key="14">
    <source>
        <dbReference type="ARBA" id="ARBA00023264"/>
    </source>
</evidence>
<evidence type="ECO:0000256" key="6">
    <source>
        <dbReference type="ARBA" id="ARBA00022692"/>
    </source>
</evidence>
<dbReference type="PANTHER" id="PTHR34299:SF1">
    <property type="entry name" value="DIACYLGLYCEROL KINASE"/>
    <property type="match status" value="1"/>
</dbReference>
<keyword evidence="7 17" id="KW-0547">Nucleotide-binding</keyword>
<keyword evidence="6 19" id="KW-0812">Transmembrane</keyword>
<keyword evidence="3" id="KW-1003">Cell membrane</keyword>
<keyword evidence="18" id="KW-0460">Magnesium</keyword>
<dbReference type="Pfam" id="PF01219">
    <property type="entry name" value="DAGK_prokar"/>
    <property type="match status" value="1"/>
</dbReference>
<evidence type="ECO:0000256" key="9">
    <source>
        <dbReference type="ARBA" id="ARBA00022840"/>
    </source>
</evidence>
<evidence type="ECO:0000256" key="3">
    <source>
        <dbReference type="ARBA" id="ARBA00022475"/>
    </source>
</evidence>
<evidence type="ECO:0000256" key="15">
    <source>
        <dbReference type="PIRSR" id="PIRSR600829-1"/>
    </source>
</evidence>
<keyword evidence="4" id="KW-0444">Lipid biosynthesis</keyword>
<keyword evidence="21" id="KW-1185">Reference proteome</keyword>
<dbReference type="EC" id="2.7.1.107" evidence="20"/>
<dbReference type="Gene3D" id="1.10.287.3610">
    <property type="match status" value="1"/>
</dbReference>
<feature type="binding site" evidence="18">
    <location>
        <position position="28"/>
    </location>
    <ligand>
        <name>a divalent metal cation</name>
        <dbReference type="ChEBI" id="CHEBI:60240"/>
    </ligand>
</feature>
<protein>
    <submittedName>
        <fullName evidence="20">Undecaprenol kinase/diacylglycerol kinase (ATP)</fullName>
        <ecNumber evidence="20">2.7.1.107</ecNumber>
        <ecNumber evidence="20">2.7.1.66</ecNumber>
    </submittedName>
</protein>
<dbReference type="InterPro" id="IPR000829">
    <property type="entry name" value="DAGK"/>
</dbReference>
<evidence type="ECO:0000256" key="5">
    <source>
        <dbReference type="ARBA" id="ARBA00022679"/>
    </source>
</evidence>
<dbReference type="RefSeq" id="WP_374709126.1">
    <property type="nucleotide sequence ID" value="NZ_AP025305.1"/>
</dbReference>
<evidence type="ECO:0000256" key="8">
    <source>
        <dbReference type="ARBA" id="ARBA00022777"/>
    </source>
</evidence>
<comment type="subcellular location">
    <subcellularLocation>
        <location evidence="1">Cell membrane</location>
        <topology evidence="1">Multi-pass membrane protein</topology>
    </subcellularLocation>
</comment>
<feature type="transmembrane region" description="Helical" evidence="19">
    <location>
        <begin position="55"/>
        <end position="75"/>
    </location>
</feature>
<evidence type="ECO:0000256" key="17">
    <source>
        <dbReference type="PIRSR" id="PIRSR600829-3"/>
    </source>
</evidence>
<keyword evidence="8 20" id="KW-0418">Kinase</keyword>
<feature type="binding site" evidence="17">
    <location>
        <position position="28"/>
    </location>
    <ligand>
        <name>ATP</name>
        <dbReference type="ChEBI" id="CHEBI:30616"/>
    </ligand>
</feature>
<keyword evidence="5 20" id="KW-0808">Transferase</keyword>
<dbReference type="CDD" id="cd14265">
    <property type="entry name" value="UDPK_IM_like"/>
    <property type="match status" value="1"/>
</dbReference>
<proteinExistence type="inferred from homology"/>
<dbReference type="GO" id="GO:0005886">
    <property type="term" value="C:plasma membrane"/>
    <property type="evidence" value="ECO:0007669"/>
    <property type="project" value="UniProtKB-SubCell"/>
</dbReference>
<evidence type="ECO:0000256" key="10">
    <source>
        <dbReference type="ARBA" id="ARBA00022989"/>
    </source>
</evidence>
<dbReference type="GO" id="GO:0004143">
    <property type="term" value="F:ATP-dependent diacylglycerol kinase activity"/>
    <property type="evidence" value="ECO:0007669"/>
    <property type="project" value="UniProtKB-EC"/>
</dbReference>
<comment type="similarity">
    <text evidence="2">Belongs to the bacterial diacylglycerol kinase family.</text>
</comment>
<feature type="transmembrane region" description="Helical" evidence="19">
    <location>
        <begin position="31"/>
        <end position="49"/>
    </location>
</feature>
<dbReference type="EC" id="2.7.1.66" evidence="20"/>
<evidence type="ECO:0000256" key="13">
    <source>
        <dbReference type="ARBA" id="ARBA00023209"/>
    </source>
</evidence>
<feature type="binding site" evidence="18">
    <location>
        <position position="76"/>
    </location>
    <ligand>
        <name>a divalent metal cation</name>
        <dbReference type="ChEBI" id="CHEBI:60240"/>
    </ligand>
</feature>
<gene>
    <name evidence="20" type="ORF">HNQ88_002944</name>
</gene>
<keyword evidence="13" id="KW-0594">Phospholipid biosynthesis</keyword>
<dbReference type="EMBL" id="JAVDQD010000003">
    <property type="protein sequence ID" value="MDR6239896.1"/>
    <property type="molecule type" value="Genomic_DNA"/>
</dbReference>
<dbReference type="InterPro" id="IPR036945">
    <property type="entry name" value="DAGK_sf"/>
</dbReference>
<evidence type="ECO:0000256" key="2">
    <source>
        <dbReference type="ARBA" id="ARBA00005967"/>
    </source>
</evidence>
<organism evidence="20 21">
    <name type="scientific">Aureibacter tunicatorum</name>
    <dbReference type="NCBI Taxonomy" id="866807"/>
    <lineage>
        <taxon>Bacteria</taxon>
        <taxon>Pseudomonadati</taxon>
        <taxon>Bacteroidota</taxon>
        <taxon>Cytophagia</taxon>
        <taxon>Cytophagales</taxon>
        <taxon>Persicobacteraceae</taxon>
        <taxon>Aureibacter</taxon>
    </lineage>
</organism>
<feature type="binding site" evidence="16">
    <location>
        <position position="69"/>
    </location>
    <ligand>
        <name>substrate</name>
    </ligand>
</feature>
<evidence type="ECO:0000256" key="7">
    <source>
        <dbReference type="ARBA" id="ARBA00022741"/>
    </source>
</evidence>
<dbReference type="PANTHER" id="PTHR34299">
    <property type="entry name" value="DIACYLGLYCEROL KINASE"/>
    <property type="match status" value="1"/>
</dbReference>
<accession>A0AAE3XQ57</accession>
<dbReference type="GO" id="GO:0046872">
    <property type="term" value="F:metal ion binding"/>
    <property type="evidence" value="ECO:0007669"/>
    <property type="project" value="UniProtKB-KW"/>
</dbReference>
<feature type="transmembrane region" description="Helical" evidence="19">
    <location>
        <begin position="96"/>
        <end position="117"/>
    </location>
</feature>
<feature type="binding site" evidence="17">
    <location>
        <position position="16"/>
    </location>
    <ligand>
        <name>ATP</name>
        <dbReference type="ChEBI" id="CHEBI:30616"/>
    </ligand>
</feature>
<feature type="binding site" evidence="17">
    <location>
        <begin position="94"/>
        <end position="95"/>
    </location>
    <ligand>
        <name>ATP</name>
        <dbReference type="ChEBI" id="CHEBI:30616"/>
    </ligand>
</feature>
<dbReference type="InterPro" id="IPR033717">
    <property type="entry name" value="UDPK"/>
</dbReference>
<keyword evidence="14" id="KW-1208">Phospholipid metabolism</keyword>
<comment type="cofactor">
    <cofactor evidence="18">
        <name>Mg(2+)</name>
        <dbReference type="ChEBI" id="CHEBI:18420"/>
    </cofactor>
    <text evidence="18">Mn(2+), Zn(2+), Cd(2+) and Co(2+) support activity to lesser extents.</text>
</comment>
<reference evidence="20" key="1">
    <citation type="submission" date="2023-07" db="EMBL/GenBank/DDBJ databases">
        <title>Genomic Encyclopedia of Type Strains, Phase IV (KMG-IV): sequencing the most valuable type-strain genomes for metagenomic binning, comparative biology and taxonomic classification.</title>
        <authorList>
            <person name="Goeker M."/>
        </authorList>
    </citation>
    <scope>NUCLEOTIDE SEQUENCE</scope>
    <source>
        <strain evidence="20">DSM 26174</strain>
    </source>
</reference>
<evidence type="ECO:0000256" key="16">
    <source>
        <dbReference type="PIRSR" id="PIRSR600829-2"/>
    </source>
</evidence>
<evidence type="ECO:0000313" key="20">
    <source>
        <dbReference type="EMBL" id="MDR6239896.1"/>
    </source>
</evidence>
<comment type="caution">
    <text evidence="20">The sequence shown here is derived from an EMBL/GenBank/DDBJ whole genome shotgun (WGS) entry which is preliminary data.</text>
</comment>
<name>A0AAE3XQ57_9BACT</name>
<keyword evidence="12 19" id="KW-0472">Membrane</keyword>